<dbReference type="InterPro" id="IPR007392">
    <property type="entry name" value="GD_AH_second"/>
</dbReference>
<dbReference type="InterPro" id="IPR048332">
    <property type="entry name" value="GD_AH_C"/>
</dbReference>
<dbReference type="PANTHER" id="PTHR30536">
    <property type="entry name" value="ALTRONATE/GALACTARATE DEHYDRATASE"/>
    <property type="match status" value="1"/>
</dbReference>
<keyword evidence="5" id="KW-1185">Reference proteome</keyword>
<dbReference type="Gene3D" id="2.30.130.110">
    <property type="match status" value="1"/>
</dbReference>
<sequence length="556" mass="60799">MQRVLKVHPADNVIVALQNLKEGEVVVYENEEFVLLEDIDAKHKFVTKQLQKGDELIMYGVLVGKAQQGIKVGQRISTANLKHDAEDFSVSKRRPLPKWQAPNVDKWINRTFNGYHRSDGKVGTANYWLVIPLVFCENKNILKLRDAFDKALGFGVSEAYQNQVEDLVARFKDGGVEKVKEYQTQDPAIEMGSLDTGNQEKVFKHVDGIKFLTHEMGCGCTNEDAQRLAALFAAYACNPNVGGITILSLGCQKTRFQDFLEEVKSRNPQFDKTILFFEQQQYGTESAMLSAAIKETFIGLTELNNVERTPAPLSALTIGLKCGGSDGFSGISANPVLGHLSDLLVALNGKTLLAEFPELCGVEQDLINRCEDQQAAFKFEKLMRSYAAIAESQHAGFDMNPSAGNIKDGLITDAIKSAGAAKKGGTAPVKSVLNYTELPEAPGLHLVCTPGNDVLATTGQTASGATIILFTTGLGTPTGNPVCPVVKISTNTILAQKMPDIIDFDCGGIIRGETTIEKKAEELLEYCIKLASGDYLTKSQLLRQDDFIPWQQNVNL</sequence>
<evidence type="ECO:0000256" key="2">
    <source>
        <dbReference type="ARBA" id="ARBA00023239"/>
    </source>
</evidence>
<dbReference type="SMART" id="SM00858">
    <property type="entry name" value="SAF"/>
    <property type="match status" value="1"/>
</dbReference>
<dbReference type="GO" id="GO:0019698">
    <property type="term" value="P:D-galacturonate catabolic process"/>
    <property type="evidence" value="ECO:0007669"/>
    <property type="project" value="TreeGrafter"/>
</dbReference>
<dbReference type="RefSeq" id="WP_084289499.1">
    <property type="nucleotide sequence ID" value="NZ_FWYB01000005.1"/>
</dbReference>
<dbReference type="AlphaFoldDB" id="A0A1W2D219"/>
<protein>
    <submittedName>
        <fullName evidence="4">Altronate hydrolase</fullName>
    </submittedName>
</protein>
<keyword evidence="4" id="KW-0378">Hydrolase</keyword>
<comment type="similarity">
    <text evidence="1">Belongs to the UxaA family.</text>
</comment>
<dbReference type="InterPro" id="IPR013974">
    <property type="entry name" value="SAF"/>
</dbReference>
<dbReference type="Pfam" id="PF20629">
    <property type="entry name" value="GD_AH_C"/>
    <property type="match status" value="1"/>
</dbReference>
<accession>A0A1W2D219</accession>
<dbReference type="GO" id="GO:0016829">
    <property type="term" value="F:lyase activity"/>
    <property type="evidence" value="ECO:0007669"/>
    <property type="project" value="UniProtKB-KW"/>
</dbReference>
<keyword evidence="2" id="KW-0456">Lyase</keyword>
<evidence type="ECO:0000313" key="4">
    <source>
        <dbReference type="EMBL" id="SMC91112.1"/>
    </source>
</evidence>
<reference evidence="4 5" key="1">
    <citation type="submission" date="2017-04" db="EMBL/GenBank/DDBJ databases">
        <authorList>
            <person name="Afonso C.L."/>
            <person name="Miller P.J."/>
            <person name="Scott M.A."/>
            <person name="Spackman E."/>
            <person name="Goraichik I."/>
            <person name="Dimitrov K.M."/>
            <person name="Suarez D.L."/>
            <person name="Swayne D.E."/>
        </authorList>
    </citation>
    <scope>NUCLEOTIDE SEQUENCE [LARGE SCALE GENOMIC DNA]</scope>
    <source>
        <strain evidence="4 5">DSM 19625</strain>
    </source>
</reference>
<organism evidence="4 5">
    <name type="scientific">Pedobacter nyackensis</name>
    <dbReference type="NCBI Taxonomy" id="475255"/>
    <lineage>
        <taxon>Bacteria</taxon>
        <taxon>Pseudomonadati</taxon>
        <taxon>Bacteroidota</taxon>
        <taxon>Sphingobacteriia</taxon>
        <taxon>Sphingobacteriales</taxon>
        <taxon>Sphingobacteriaceae</taxon>
        <taxon>Pedobacter</taxon>
    </lineage>
</organism>
<dbReference type="STRING" id="475255.SAMN04488101_105161"/>
<proteinExistence type="inferred from homology"/>
<evidence type="ECO:0000256" key="1">
    <source>
        <dbReference type="ARBA" id="ARBA00010986"/>
    </source>
</evidence>
<evidence type="ECO:0000313" key="5">
    <source>
        <dbReference type="Proteomes" id="UP000192678"/>
    </source>
</evidence>
<gene>
    <name evidence="4" type="ORF">SAMN04488101_105161</name>
</gene>
<dbReference type="GO" id="GO:0016787">
    <property type="term" value="F:hydrolase activity"/>
    <property type="evidence" value="ECO:0007669"/>
    <property type="project" value="UniProtKB-KW"/>
</dbReference>
<dbReference type="InterPro" id="IPR044144">
    <property type="entry name" value="SAF_UxaA/GarD"/>
</dbReference>
<dbReference type="EMBL" id="FWYB01000005">
    <property type="protein sequence ID" value="SMC91112.1"/>
    <property type="molecule type" value="Genomic_DNA"/>
</dbReference>
<dbReference type="PANTHER" id="PTHR30536:SF5">
    <property type="entry name" value="ALTRONATE DEHYDRATASE"/>
    <property type="match status" value="1"/>
</dbReference>
<name>A0A1W2D219_9SPHI</name>
<dbReference type="CDD" id="cd11613">
    <property type="entry name" value="SAF_AH_GD"/>
    <property type="match status" value="1"/>
</dbReference>
<evidence type="ECO:0000259" key="3">
    <source>
        <dbReference type="SMART" id="SM00858"/>
    </source>
</evidence>
<dbReference type="InterPro" id="IPR052172">
    <property type="entry name" value="UxaA_altronate/galactarate_dh"/>
</dbReference>
<dbReference type="Pfam" id="PF04295">
    <property type="entry name" value="GD_AH_second"/>
    <property type="match status" value="1"/>
</dbReference>
<feature type="domain" description="SAF" evidence="3">
    <location>
        <begin position="11"/>
        <end position="82"/>
    </location>
</feature>
<dbReference type="Proteomes" id="UP000192678">
    <property type="component" value="Unassembled WGS sequence"/>
</dbReference>
<dbReference type="OrthoDB" id="9804574at2"/>